<reference evidence="1" key="2">
    <citation type="submission" date="2021-08" db="EMBL/GenBank/DDBJ databases">
        <authorList>
            <person name="Dalcin Martins P."/>
        </authorList>
    </citation>
    <scope>NUCLEOTIDE SEQUENCE</scope>
    <source>
        <strain evidence="1">MAG_39</strain>
    </source>
</reference>
<sequence>MREEDKPENRVEILTPQGLESSGAPQKMRMKKRSHCVRCGSCCKGGGPVLTKGDLPLFLSGILSHETAYTIREGELVRTEGDEEIFAAPMELIKIREKEGARGCFFHGEEAGCAIYENRPSQCRAYKCWAPEDLLTGLEKERLTRKEIFGSVGILLEIIARHEEKSSYGRLSAAFERLAQGSEDAVEEIMDALQYDTYVRPFLTERFSVPGETLDLILGRPLVETVNAFGFRIEREGDEYILLPIETEEQK</sequence>
<gene>
    <name evidence="1" type="ORF">K8I29_13730</name>
</gene>
<name>A0A953J9X6_9BACT</name>
<accession>A0A953J9X6</accession>
<dbReference type="Pfam" id="PF03692">
    <property type="entry name" value="CxxCxxCC"/>
    <property type="match status" value="1"/>
</dbReference>
<comment type="caution">
    <text evidence="1">The sequence shown here is derived from an EMBL/GenBank/DDBJ whole genome shotgun (WGS) entry which is preliminary data.</text>
</comment>
<dbReference type="EMBL" id="JAIOIV010000108">
    <property type="protein sequence ID" value="MBZ0157257.1"/>
    <property type="molecule type" value="Genomic_DNA"/>
</dbReference>
<dbReference type="AlphaFoldDB" id="A0A953J9X6"/>
<protein>
    <submittedName>
        <fullName evidence="1">YkgJ family cysteine cluster protein</fullName>
    </submittedName>
</protein>
<proteinExistence type="predicted"/>
<dbReference type="Proteomes" id="UP000705867">
    <property type="component" value="Unassembled WGS sequence"/>
</dbReference>
<dbReference type="InterPro" id="IPR005358">
    <property type="entry name" value="Puta_zinc/iron-chelating_dom"/>
</dbReference>
<evidence type="ECO:0000313" key="1">
    <source>
        <dbReference type="EMBL" id="MBZ0157257.1"/>
    </source>
</evidence>
<reference evidence="1" key="1">
    <citation type="journal article" date="2021" name="bioRxiv">
        <title>Unraveling nitrogen, sulfur and carbon metabolic pathways and microbial community transcriptional responses to substrate deprivation and toxicity stresses in a bioreactor mimicking anoxic brackish coastal sediment conditions.</title>
        <authorList>
            <person name="Martins P.D."/>
            <person name="Echeveste M.J."/>
            <person name="Arshad A."/>
            <person name="Kurth J."/>
            <person name="Ouboter H."/>
            <person name="Jetten M.S.M."/>
            <person name="Welte C.U."/>
        </authorList>
    </citation>
    <scope>NUCLEOTIDE SEQUENCE</scope>
    <source>
        <strain evidence="1">MAG_39</strain>
    </source>
</reference>
<organism evidence="1 2">
    <name type="scientific">Candidatus Nitrobium versatile</name>
    <dbReference type="NCBI Taxonomy" id="2884831"/>
    <lineage>
        <taxon>Bacteria</taxon>
        <taxon>Pseudomonadati</taxon>
        <taxon>Nitrospirota</taxon>
        <taxon>Nitrospiria</taxon>
        <taxon>Nitrospirales</taxon>
        <taxon>Nitrospiraceae</taxon>
        <taxon>Candidatus Nitrobium</taxon>
    </lineage>
</organism>
<evidence type="ECO:0000313" key="2">
    <source>
        <dbReference type="Proteomes" id="UP000705867"/>
    </source>
</evidence>
<dbReference type="PANTHER" id="PTHR35866:SF1">
    <property type="entry name" value="YKGJ FAMILY CYSTEINE CLUSTER PROTEIN"/>
    <property type="match status" value="1"/>
</dbReference>
<dbReference type="PANTHER" id="PTHR35866">
    <property type="entry name" value="PUTATIVE-RELATED"/>
    <property type="match status" value="1"/>
</dbReference>